<protein>
    <recommendedName>
        <fullName evidence="3">Core-binding (CB) domain-containing protein</fullName>
    </recommendedName>
</protein>
<dbReference type="AlphaFoldDB" id="A0A024T7V7"/>
<dbReference type="EMBL" id="KI914186">
    <property type="protein sequence ID" value="ETV89929.1"/>
    <property type="molecule type" value="Genomic_DNA"/>
</dbReference>
<evidence type="ECO:0000313" key="2">
    <source>
        <dbReference type="EMBL" id="ETV89929.1"/>
    </source>
</evidence>
<gene>
    <name evidence="2" type="ORF">H310_15229</name>
</gene>
<reference evidence="2" key="1">
    <citation type="submission" date="2013-12" db="EMBL/GenBank/DDBJ databases">
        <title>The Genome Sequence of Aphanomyces invadans NJM9701.</title>
        <authorList>
            <consortium name="The Broad Institute Genomics Platform"/>
            <person name="Russ C."/>
            <person name="Tyler B."/>
            <person name="van West P."/>
            <person name="Dieguez-Uribeondo J."/>
            <person name="Young S.K."/>
            <person name="Zeng Q."/>
            <person name="Gargeya S."/>
            <person name="Fitzgerald M."/>
            <person name="Abouelleil A."/>
            <person name="Alvarado L."/>
            <person name="Chapman S.B."/>
            <person name="Gainer-Dewar J."/>
            <person name="Goldberg J."/>
            <person name="Griggs A."/>
            <person name="Gujja S."/>
            <person name="Hansen M."/>
            <person name="Howarth C."/>
            <person name="Imamovic A."/>
            <person name="Ireland A."/>
            <person name="Larimer J."/>
            <person name="McCowan C."/>
            <person name="Murphy C."/>
            <person name="Pearson M."/>
            <person name="Poon T.W."/>
            <person name="Priest M."/>
            <person name="Roberts A."/>
            <person name="Saif S."/>
            <person name="Shea T."/>
            <person name="Sykes S."/>
            <person name="Wortman J."/>
            <person name="Nusbaum C."/>
            <person name="Birren B."/>
        </authorList>
    </citation>
    <scope>NUCLEOTIDE SEQUENCE [LARGE SCALE GENOMIC DNA]</scope>
    <source>
        <strain evidence="2">NJM9701</strain>
    </source>
</reference>
<accession>A0A024T7V7</accession>
<dbReference type="InterPro" id="IPR010998">
    <property type="entry name" value="Integrase_recombinase_N"/>
</dbReference>
<evidence type="ECO:0000256" key="1">
    <source>
        <dbReference type="ARBA" id="ARBA00023125"/>
    </source>
</evidence>
<sequence>MKRTPTKQAIQDAFHGASTRRTYLTYQRQFEAYCARYKSGLNPKAATIEDGTDFLHQLYSLGRKARTEDSAKTALMSYFKESNISPNPAQDTHGKRYVIGLQKFNRQKNVDDEKKAHPLTVHELSTLMNLFANHNPFVAAMFQI</sequence>
<proteinExistence type="predicted"/>
<name>A0A024T7V7_9STRA</name>
<dbReference type="Gene3D" id="1.10.150.130">
    <property type="match status" value="1"/>
</dbReference>
<organism evidence="2">
    <name type="scientific">Aphanomyces invadans</name>
    <dbReference type="NCBI Taxonomy" id="157072"/>
    <lineage>
        <taxon>Eukaryota</taxon>
        <taxon>Sar</taxon>
        <taxon>Stramenopiles</taxon>
        <taxon>Oomycota</taxon>
        <taxon>Saprolegniomycetes</taxon>
        <taxon>Saprolegniales</taxon>
        <taxon>Verrucalvaceae</taxon>
        <taxon>Aphanomyces</taxon>
    </lineage>
</organism>
<dbReference type="OrthoDB" id="66463at2759"/>
<dbReference type="GO" id="GO:0003677">
    <property type="term" value="F:DNA binding"/>
    <property type="evidence" value="ECO:0007669"/>
    <property type="project" value="UniProtKB-KW"/>
</dbReference>
<keyword evidence="1" id="KW-0238">DNA-binding</keyword>
<dbReference type="RefSeq" id="XP_008881439.1">
    <property type="nucleotide sequence ID" value="XM_008883217.1"/>
</dbReference>
<dbReference type="GeneID" id="20092279"/>
<dbReference type="VEuPathDB" id="FungiDB:H310_15229"/>
<evidence type="ECO:0008006" key="3">
    <source>
        <dbReference type="Google" id="ProtNLM"/>
    </source>
</evidence>
<dbReference type="SUPFAM" id="SSF47823">
    <property type="entry name" value="lambda integrase-like, N-terminal domain"/>
    <property type="match status" value="1"/>
</dbReference>